<dbReference type="AlphaFoldDB" id="A0A0S4LJJ1"/>
<dbReference type="PANTHER" id="PTHR30435">
    <property type="entry name" value="FLAGELLAR PROTEIN"/>
    <property type="match status" value="1"/>
</dbReference>
<dbReference type="InterPro" id="IPR001444">
    <property type="entry name" value="Flag_bb_rod_N"/>
</dbReference>
<sequence length="117" mass="12289">MISAIHTALSGLAAFGKQIEVVAHNVANVNTDGFKKSQTEFVEIPSSGVLPVVAKDDASGPTVLRDSGGNQTMIELSNVDLGEEAVQQILAQRSFEANLQTLRAGDALLGSILDIKK</sequence>
<keyword evidence="7" id="KW-1185">Reference proteome</keyword>
<dbReference type="Proteomes" id="UP000198736">
    <property type="component" value="Unassembled WGS sequence"/>
</dbReference>
<dbReference type="RefSeq" id="WP_090899509.1">
    <property type="nucleotide sequence ID" value="NZ_CZPZ01000031.1"/>
</dbReference>
<feature type="domain" description="Flagellar basal-body/hook protein C-terminal" evidence="5">
    <location>
        <begin position="71"/>
        <end position="114"/>
    </location>
</feature>
<evidence type="ECO:0000313" key="6">
    <source>
        <dbReference type="EMBL" id="CUS37747.1"/>
    </source>
</evidence>
<organism evidence="6 7">
    <name type="scientific">Candidatus Nitrospira nitrificans</name>
    <dbReference type="NCBI Taxonomy" id="1742973"/>
    <lineage>
        <taxon>Bacteria</taxon>
        <taxon>Pseudomonadati</taxon>
        <taxon>Nitrospirota</taxon>
        <taxon>Nitrospiria</taxon>
        <taxon>Nitrospirales</taxon>
        <taxon>Nitrospiraceae</taxon>
        <taxon>Nitrospira</taxon>
    </lineage>
</organism>
<dbReference type="GO" id="GO:0071978">
    <property type="term" value="P:bacterial-type flagellum-dependent swarming motility"/>
    <property type="evidence" value="ECO:0007669"/>
    <property type="project" value="TreeGrafter"/>
</dbReference>
<dbReference type="Pfam" id="PF06429">
    <property type="entry name" value="Flg_bbr_C"/>
    <property type="match status" value="1"/>
</dbReference>
<evidence type="ECO:0000259" key="4">
    <source>
        <dbReference type="Pfam" id="PF00460"/>
    </source>
</evidence>
<evidence type="ECO:0000256" key="1">
    <source>
        <dbReference type="ARBA" id="ARBA00004117"/>
    </source>
</evidence>
<evidence type="ECO:0000259" key="5">
    <source>
        <dbReference type="Pfam" id="PF06429"/>
    </source>
</evidence>
<proteinExistence type="inferred from homology"/>
<dbReference type="GO" id="GO:0009425">
    <property type="term" value="C:bacterial-type flagellum basal body"/>
    <property type="evidence" value="ECO:0007669"/>
    <property type="project" value="UniProtKB-SubCell"/>
</dbReference>
<keyword evidence="3" id="KW-0975">Bacterial flagellum</keyword>
<evidence type="ECO:0008006" key="8">
    <source>
        <dbReference type="Google" id="ProtNLM"/>
    </source>
</evidence>
<reference evidence="7" key="1">
    <citation type="submission" date="2015-10" db="EMBL/GenBank/DDBJ databases">
        <authorList>
            <person name="Luecker S."/>
            <person name="Luecker S."/>
        </authorList>
    </citation>
    <scope>NUCLEOTIDE SEQUENCE [LARGE SCALE GENOMIC DNA]</scope>
</reference>
<evidence type="ECO:0000256" key="2">
    <source>
        <dbReference type="ARBA" id="ARBA00009677"/>
    </source>
</evidence>
<comment type="similarity">
    <text evidence="2">Belongs to the flagella basal body rod proteins family.</text>
</comment>
<dbReference type="InterPro" id="IPR010930">
    <property type="entry name" value="Flg_bb/hook_C_dom"/>
</dbReference>
<dbReference type="PANTHER" id="PTHR30435:SF19">
    <property type="entry name" value="FLAGELLAR BASAL-BODY ROD PROTEIN FLGG"/>
    <property type="match status" value="1"/>
</dbReference>
<dbReference type="Pfam" id="PF00460">
    <property type="entry name" value="Flg_bb_rod"/>
    <property type="match status" value="1"/>
</dbReference>
<evidence type="ECO:0000313" key="7">
    <source>
        <dbReference type="Proteomes" id="UP000198736"/>
    </source>
</evidence>
<name>A0A0S4LJJ1_9BACT</name>
<protein>
    <recommendedName>
        <fullName evidence="8">Flagellar biosynthesis protein FlgC</fullName>
    </recommendedName>
</protein>
<dbReference type="EMBL" id="CZPZ01000031">
    <property type="protein sequence ID" value="CUS37747.1"/>
    <property type="molecule type" value="Genomic_DNA"/>
</dbReference>
<feature type="domain" description="Flagellar basal body rod protein N-terminal" evidence="4">
    <location>
        <begin position="6"/>
        <end position="35"/>
    </location>
</feature>
<dbReference type="STRING" id="1742973.COMA2_40003"/>
<evidence type="ECO:0000256" key="3">
    <source>
        <dbReference type="ARBA" id="ARBA00023143"/>
    </source>
</evidence>
<gene>
    <name evidence="6" type="ORF">COMA2_40003</name>
</gene>
<accession>A0A0S4LJJ1</accession>
<dbReference type="OrthoDB" id="9793434at2"/>
<comment type="subcellular location">
    <subcellularLocation>
        <location evidence="1">Bacterial flagellum basal body</location>
    </subcellularLocation>
</comment>